<sequence>MQKQSSRPMTKLMIVAAAGVMAMAGMAAPAFAAEHRPVERSTSQSAGVQAQTVTTWINGNVRIGPSTGYSIAYAVAANQNLTAVCWSEGGFVNANGVYHDKWVLLSDDNWIWGGLLQGNETGNVSNHC</sequence>
<dbReference type="Proteomes" id="UP000240429">
    <property type="component" value="Unassembled WGS sequence"/>
</dbReference>
<feature type="signal peptide" evidence="1">
    <location>
        <begin position="1"/>
        <end position="32"/>
    </location>
</feature>
<name>A0A2P8Q8I0_9ACTN</name>
<evidence type="ECO:0000256" key="1">
    <source>
        <dbReference type="SAM" id="SignalP"/>
    </source>
</evidence>
<evidence type="ECO:0000313" key="3">
    <source>
        <dbReference type="Proteomes" id="UP000240429"/>
    </source>
</evidence>
<proteinExistence type="predicted"/>
<organism evidence="2 3">
    <name type="scientific">Streptomyces dioscori</name>
    <dbReference type="NCBI Taxonomy" id="2109333"/>
    <lineage>
        <taxon>Bacteria</taxon>
        <taxon>Bacillati</taxon>
        <taxon>Actinomycetota</taxon>
        <taxon>Actinomycetes</taxon>
        <taxon>Kitasatosporales</taxon>
        <taxon>Streptomycetaceae</taxon>
        <taxon>Streptomyces</taxon>
        <taxon>Streptomyces aurantiacus group</taxon>
    </lineage>
</organism>
<keyword evidence="1" id="KW-0732">Signal</keyword>
<accession>A0A2P8Q8I0</accession>
<dbReference type="RefSeq" id="WP_107017195.1">
    <property type="nucleotide sequence ID" value="NZ_KZ679042.1"/>
</dbReference>
<gene>
    <name evidence="2" type="ORF">C6Y14_15240</name>
</gene>
<dbReference type="EMBL" id="PYBJ01000008">
    <property type="protein sequence ID" value="PSM42557.1"/>
    <property type="molecule type" value="Genomic_DNA"/>
</dbReference>
<keyword evidence="3" id="KW-1185">Reference proteome</keyword>
<feature type="chain" id="PRO_5015164568" description="SH3 domain-containing protein" evidence="1">
    <location>
        <begin position="33"/>
        <end position="128"/>
    </location>
</feature>
<evidence type="ECO:0008006" key="4">
    <source>
        <dbReference type="Google" id="ProtNLM"/>
    </source>
</evidence>
<evidence type="ECO:0000313" key="2">
    <source>
        <dbReference type="EMBL" id="PSM42557.1"/>
    </source>
</evidence>
<dbReference type="AlphaFoldDB" id="A0A2P8Q8I0"/>
<dbReference type="OrthoDB" id="4323318at2"/>
<protein>
    <recommendedName>
        <fullName evidence="4">SH3 domain-containing protein</fullName>
    </recommendedName>
</protein>
<comment type="caution">
    <text evidence="2">The sequence shown here is derived from an EMBL/GenBank/DDBJ whole genome shotgun (WGS) entry which is preliminary data.</text>
</comment>
<reference evidence="2 3" key="1">
    <citation type="submission" date="2018-03" db="EMBL/GenBank/DDBJ databases">
        <title>Streptomyces dioscori sp. nov., a novel endophytic actinobacterium isolated from bulbil of Dioscorea bulbifera L.</title>
        <authorList>
            <person name="Zhikuan W."/>
        </authorList>
    </citation>
    <scope>NUCLEOTIDE SEQUENCE [LARGE SCALE GENOMIC DNA]</scope>
    <source>
        <strain evidence="2 3">A217</strain>
    </source>
</reference>